<sequence>MSTTALTASAPTGADGGTQRITDDAAPPRSADTSMRCPDPSAHQTKGHALQDQASAAALYSTNHKAKDARSVNPLGPDGKLSSASAATSLKYAKASDLPSFPVVGIDTKSSAGAAALLANQNKKSPEWWKPEQSSAAGKAALLANDYKMAPLWQPEASAAGSKAALLAHRDGGKLNLWQPEASAEGNSAANIAMRKQNLGPGAVDYGYTDAGRKNAFTAATGAHTSSQRMRAQSTPPPAEIYPDSRNSAKNALSAATLASSPSMRTKPQASTAGSNKLASGAMEAARIQHAKSVSRDMYTSAPPVALEVEEKNHNAALRASAISMAKKMYDVQQQHIDGASAARSGATAAHGQQPVTGEEDIKRQAMQYIGIQEAAQKLAQERLAKIGYDENAAYRSYYGYEKPRSKLSIRRGRNRANSDSKVAADDSDSDEDDFRSRRIRSQMDQFNKQLADVDAKKRENDRKYLIAAAERKVQAQMQGMDKKIYDETGNMSPAMIAQWDEKARQKAVANSETRMENHGKVHIGNGKWMDQSDIDAIAQARIQPTLDEITEKTEKRRAGDEKRRAAEEERRLELEEKKRREKVEKERAAEIKAEERQVKDEEKRAAKLRSAEEKAAAKEGKEAVKQEKESEKARKAEEDRLANKERRKSKEVPSAAPIIAEANASANENDYLYRDPTPAVSQQRASENEADLASPTSPKGIKSIFSKLKRRSKHTSAGTFSTTDMGKDKEQTGFVGGATLRSSTSQAQSHTSPTTAVSDDERPHNLGDVEPSSVPHVNELDDAYSDVSSLSNYEEPAPRGRSAERITTKSTGASGGTEYEETLDTFDEALAPPPTFTTDADKARKGSPNRDSKFREVGI</sequence>
<feature type="region of interest" description="Disordered" evidence="1">
    <location>
        <begin position="410"/>
        <end position="438"/>
    </location>
</feature>
<feature type="region of interest" description="Disordered" evidence="1">
    <location>
        <begin position="1"/>
        <end position="83"/>
    </location>
</feature>
<reference evidence="2" key="1">
    <citation type="journal article" date="2020" name="Stud. Mycol.">
        <title>101 Dothideomycetes genomes: a test case for predicting lifestyles and emergence of pathogens.</title>
        <authorList>
            <person name="Haridas S."/>
            <person name="Albert R."/>
            <person name="Binder M."/>
            <person name="Bloem J."/>
            <person name="Labutti K."/>
            <person name="Salamov A."/>
            <person name="Andreopoulos B."/>
            <person name="Baker S."/>
            <person name="Barry K."/>
            <person name="Bills G."/>
            <person name="Bluhm B."/>
            <person name="Cannon C."/>
            <person name="Castanera R."/>
            <person name="Culley D."/>
            <person name="Daum C."/>
            <person name="Ezra D."/>
            <person name="Gonzalez J."/>
            <person name="Henrissat B."/>
            <person name="Kuo A."/>
            <person name="Liang C."/>
            <person name="Lipzen A."/>
            <person name="Lutzoni F."/>
            <person name="Magnuson J."/>
            <person name="Mondo S."/>
            <person name="Nolan M."/>
            <person name="Ohm R."/>
            <person name="Pangilinan J."/>
            <person name="Park H.-J."/>
            <person name="Ramirez L."/>
            <person name="Alfaro M."/>
            <person name="Sun H."/>
            <person name="Tritt A."/>
            <person name="Yoshinaga Y."/>
            <person name="Zwiers L.-H."/>
            <person name="Turgeon B."/>
            <person name="Goodwin S."/>
            <person name="Spatafora J."/>
            <person name="Crous P."/>
            <person name="Grigoriev I."/>
        </authorList>
    </citation>
    <scope>NUCLEOTIDE SEQUENCE</scope>
    <source>
        <strain evidence="2">CBS 110217</strain>
    </source>
</reference>
<dbReference type="EMBL" id="ML978178">
    <property type="protein sequence ID" value="KAF2031807.1"/>
    <property type="molecule type" value="Genomic_DNA"/>
</dbReference>
<feature type="compositionally biased region" description="Basic and acidic residues" evidence="1">
    <location>
        <begin position="797"/>
        <end position="808"/>
    </location>
</feature>
<feature type="compositionally biased region" description="Polar residues" evidence="1">
    <location>
        <begin position="716"/>
        <end position="725"/>
    </location>
</feature>
<dbReference type="Proteomes" id="UP000799777">
    <property type="component" value="Unassembled WGS sequence"/>
</dbReference>
<dbReference type="PANTHER" id="PTHR28298:SF1">
    <property type="entry name" value="EISOSOME PROTEIN 1"/>
    <property type="match status" value="1"/>
</dbReference>
<evidence type="ECO:0000313" key="3">
    <source>
        <dbReference type="Proteomes" id="UP000799777"/>
    </source>
</evidence>
<feature type="region of interest" description="Disordered" evidence="1">
    <location>
        <begin position="546"/>
        <end position="860"/>
    </location>
</feature>
<feature type="compositionally biased region" description="Basic and acidic residues" evidence="1">
    <location>
        <begin position="840"/>
        <end position="860"/>
    </location>
</feature>
<keyword evidence="3" id="KW-1185">Reference proteome</keyword>
<accession>A0A9P4HEF6</accession>
<dbReference type="InterPro" id="IPR024527">
    <property type="entry name" value="Eisosome1"/>
</dbReference>
<feature type="compositionally biased region" description="Basic and acidic residues" evidence="1">
    <location>
        <begin position="550"/>
        <end position="652"/>
    </location>
</feature>
<feature type="compositionally biased region" description="Acidic residues" evidence="1">
    <location>
        <begin position="819"/>
        <end position="828"/>
    </location>
</feature>
<evidence type="ECO:0000256" key="1">
    <source>
        <dbReference type="SAM" id="MobiDB-lite"/>
    </source>
</evidence>
<feature type="compositionally biased region" description="Low complexity" evidence="1">
    <location>
        <begin position="654"/>
        <end position="669"/>
    </location>
</feature>
<dbReference type="GO" id="GO:0070941">
    <property type="term" value="P:eisosome assembly"/>
    <property type="evidence" value="ECO:0007669"/>
    <property type="project" value="TreeGrafter"/>
</dbReference>
<dbReference type="OrthoDB" id="4070583at2759"/>
<feature type="compositionally biased region" description="Polar residues" evidence="1">
    <location>
        <begin position="1"/>
        <end position="10"/>
    </location>
</feature>
<dbReference type="Pfam" id="PF12757">
    <property type="entry name" value="Eisosome1"/>
    <property type="match status" value="1"/>
</dbReference>
<evidence type="ECO:0000313" key="2">
    <source>
        <dbReference type="EMBL" id="KAF2031807.1"/>
    </source>
</evidence>
<feature type="compositionally biased region" description="Low complexity" evidence="1">
    <location>
        <begin position="248"/>
        <end position="263"/>
    </location>
</feature>
<organism evidence="2 3">
    <name type="scientific">Setomelanomma holmii</name>
    <dbReference type="NCBI Taxonomy" id="210430"/>
    <lineage>
        <taxon>Eukaryota</taxon>
        <taxon>Fungi</taxon>
        <taxon>Dikarya</taxon>
        <taxon>Ascomycota</taxon>
        <taxon>Pezizomycotina</taxon>
        <taxon>Dothideomycetes</taxon>
        <taxon>Pleosporomycetidae</taxon>
        <taxon>Pleosporales</taxon>
        <taxon>Pleosporineae</taxon>
        <taxon>Phaeosphaeriaceae</taxon>
        <taxon>Setomelanomma</taxon>
    </lineage>
</organism>
<evidence type="ECO:0008006" key="4">
    <source>
        <dbReference type="Google" id="ProtNLM"/>
    </source>
</evidence>
<gene>
    <name evidence="2" type="ORF">EK21DRAFT_87837</name>
</gene>
<comment type="caution">
    <text evidence="2">The sequence shown here is derived from an EMBL/GenBank/DDBJ whole genome shotgun (WGS) entry which is preliminary data.</text>
</comment>
<dbReference type="AlphaFoldDB" id="A0A9P4HEF6"/>
<proteinExistence type="predicted"/>
<feature type="compositionally biased region" description="Polar residues" evidence="1">
    <location>
        <begin position="264"/>
        <end position="278"/>
    </location>
</feature>
<protein>
    <recommendedName>
        <fullName evidence="4">Eisosome protein 1</fullName>
    </recommendedName>
</protein>
<name>A0A9P4HEF6_9PLEO</name>
<feature type="compositionally biased region" description="Polar residues" evidence="1">
    <location>
        <begin position="223"/>
        <end position="234"/>
    </location>
</feature>
<feature type="compositionally biased region" description="Polar residues" evidence="1">
    <location>
        <begin position="741"/>
        <end position="758"/>
    </location>
</feature>
<dbReference type="PANTHER" id="PTHR28298">
    <property type="entry name" value="EISOSOME PROTEIN 1"/>
    <property type="match status" value="1"/>
</dbReference>
<feature type="region of interest" description="Disordered" evidence="1">
    <location>
        <begin position="220"/>
        <end position="278"/>
    </location>
</feature>